<proteinExistence type="predicted"/>
<evidence type="ECO:0000313" key="1">
    <source>
        <dbReference type="EMBL" id="CAG8562018.1"/>
    </source>
</evidence>
<evidence type="ECO:0000313" key="2">
    <source>
        <dbReference type="Proteomes" id="UP000789920"/>
    </source>
</evidence>
<feature type="non-terminal residue" evidence="1">
    <location>
        <position position="1"/>
    </location>
</feature>
<comment type="caution">
    <text evidence="1">The sequence shown here is derived from an EMBL/GenBank/DDBJ whole genome shotgun (WGS) entry which is preliminary data.</text>
</comment>
<organism evidence="1 2">
    <name type="scientific">Racocetra persica</name>
    <dbReference type="NCBI Taxonomy" id="160502"/>
    <lineage>
        <taxon>Eukaryota</taxon>
        <taxon>Fungi</taxon>
        <taxon>Fungi incertae sedis</taxon>
        <taxon>Mucoromycota</taxon>
        <taxon>Glomeromycotina</taxon>
        <taxon>Glomeromycetes</taxon>
        <taxon>Diversisporales</taxon>
        <taxon>Gigasporaceae</taxon>
        <taxon>Racocetra</taxon>
    </lineage>
</organism>
<name>A0ACA9M1T9_9GLOM</name>
<dbReference type="EMBL" id="CAJVQC010006045">
    <property type="protein sequence ID" value="CAG8562018.1"/>
    <property type="molecule type" value="Genomic_DNA"/>
</dbReference>
<dbReference type="Proteomes" id="UP000789920">
    <property type="component" value="Unassembled WGS sequence"/>
</dbReference>
<accession>A0ACA9M1T9</accession>
<protein>
    <submittedName>
        <fullName evidence="1">1789_t:CDS:1</fullName>
    </submittedName>
</protein>
<sequence>IIPLGNLLSFVTEDISLKAGPAIARLLNATFGNATELIISVFALYAREIKIVQSSILGSIILNILLVLEICFLTGGIKYKTQKFNQTAAQTSSSLMTLACISLIILAIFNFSLSNDNKETLLLSHGEQVEEPQLSLIFSIIFLIIITGLISLSSEFLVNSFEGVVKTLGFTKTFIGLIILPIHVTAVIATRKDKMNIAISIAVGSSIVS</sequence>
<keyword evidence="2" id="KW-1185">Reference proteome</keyword>
<gene>
    <name evidence="1" type="ORF">RPERSI_LOCUS4404</name>
</gene>
<reference evidence="1" key="1">
    <citation type="submission" date="2021-06" db="EMBL/GenBank/DDBJ databases">
        <authorList>
            <person name="Kallberg Y."/>
            <person name="Tangrot J."/>
            <person name="Rosling A."/>
        </authorList>
    </citation>
    <scope>NUCLEOTIDE SEQUENCE</scope>
    <source>
        <strain evidence="1">MA461A</strain>
    </source>
</reference>